<dbReference type="Proteomes" id="UP000828390">
    <property type="component" value="Unassembled WGS sequence"/>
</dbReference>
<feature type="compositionally biased region" description="Basic and acidic residues" evidence="2">
    <location>
        <begin position="199"/>
        <end position="210"/>
    </location>
</feature>
<proteinExistence type="inferred from homology"/>
<feature type="compositionally biased region" description="Polar residues" evidence="2">
    <location>
        <begin position="1"/>
        <end position="18"/>
    </location>
</feature>
<feature type="compositionally biased region" description="Polar residues" evidence="2">
    <location>
        <begin position="36"/>
        <end position="46"/>
    </location>
</feature>
<reference evidence="3" key="2">
    <citation type="submission" date="2020-11" db="EMBL/GenBank/DDBJ databases">
        <authorList>
            <person name="McCartney M.A."/>
            <person name="Auch B."/>
            <person name="Kono T."/>
            <person name="Mallez S."/>
            <person name="Becker A."/>
            <person name="Gohl D.M."/>
            <person name="Silverstein K.A.T."/>
            <person name="Koren S."/>
            <person name="Bechman K.B."/>
            <person name="Herman A."/>
            <person name="Abrahante J.E."/>
            <person name="Garbe J."/>
        </authorList>
    </citation>
    <scope>NUCLEOTIDE SEQUENCE</scope>
    <source>
        <strain evidence="3">Duluth1</strain>
        <tissue evidence="3">Whole animal</tissue>
    </source>
</reference>
<evidence type="ECO:0000313" key="4">
    <source>
        <dbReference type="Proteomes" id="UP000828390"/>
    </source>
</evidence>
<comment type="similarity">
    <text evidence="1">Belongs to the CWC25 family.</text>
</comment>
<feature type="compositionally biased region" description="Basic residues" evidence="2">
    <location>
        <begin position="26"/>
        <end position="35"/>
    </location>
</feature>
<dbReference type="PANTHER" id="PTHR16196:SF0">
    <property type="entry name" value="PRE-MRNA-SPLICING FACTOR CWC25 HOMOLOG"/>
    <property type="match status" value="1"/>
</dbReference>
<feature type="compositionally biased region" description="Low complexity" evidence="2">
    <location>
        <begin position="47"/>
        <end position="56"/>
    </location>
</feature>
<reference evidence="3" key="1">
    <citation type="journal article" date="2019" name="bioRxiv">
        <title>The Genome of the Zebra Mussel, Dreissena polymorpha: A Resource for Invasive Species Research.</title>
        <authorList>
            <person name="McCartney M.A."/>
            <person name="Auch B."/>
            <person name="Kono T."/>
            <person name="Mallez S."/>
            <person name="Zhang Y."/>
            <person name="Obille A."/>
            <person name="Becker A."/>
            <person name="Abrahante J.E."/>
            <person name="Garbe J."/>
            <person name="Badalamenti J.P."/>
            <person name="Herman A."/>
            <person name="Mangelson H."/>
            <person name="Liachko I."/>
            <person name="Sullivan S."/>
            <person name="Sone E.D."/>
            <person name="Koren S."/>
            <person name="Silverstein K.A.T."/>
            <person name="Beckman K.B."/>
            <person name="Gohl D.M."/>
        </authorList>
    </citation>
    <scope>NUCLEOTIDE SEQUENCE</scope>
    <source>
        <strain evidence="3">Duluth1</strain>
        <tissue evidence="3">Whole animal</tissue>
    </source>
</reference>
<dbReference type="AlphaFoldDB" id="A0A9D4DMN3"/>
<keyword evidence="4" id="KW-1185">Reference proteome</keyword>
<dbReference type="GO" id="GO:0000398">
    <property type="term" value="P:mRNA splicing, via spliceosome"/>
    <property type="evidence" value="ECO:0007669"/>
    <property type="project" value="TreeGrafter"/>
</dbReference>
<dbReference type="EMBL" id="JAIWYP010000010">
    <property type="protein sequence ID" value="KAH3752084.1"/>
    <property type="molecule type" value="Genomic_DNA"/>
</dbReference>
<feature type="region of interest" description="Disordered" evidence="2">
    <location>
        <begin position="1"/>
        <end position="231"/>
    </location>
</feature>
<name>A0A9D4DMN3_DREPO</name>
<dbReference type="GO" id="GO:0005684">
    <property type="term" value="C:U2-type spliceosomal complex"/>
    <property type="evidence" value="ECO:0007669"/>
    <property type="project" value="TreeGrafter"/>
</dbReference>
<dbReference type="InterPro" id="IPR051376">
    <property type="entry name" value="CWC25_splicing_factor"/>
</dbReference>
<dbReference type="PANTHER" id="PTHR16196">
    <property type="entry name" value="CELL CYCLE CONTROL PROTEIN CWF25"/>
    <property type="match status" value="1"/>
</dbReference>
<feature type="compositionally biased region" description="Basic and acidic residues" evidence="2">
    <location>
        <begin position="138"/>
        <end position="182"/>
    </location>
</feature>
<feature type="compositionally biased region" description="Basic and acidic residues" evidence="2">
    <location>
        <begin position="222"/>
        <end position="231"/>
    </location>
</feature>
<organism evidence="3 4">
    <name type="scientific">Dreissena polymorpha</name>
    <name type="common">Zebra mussel</name>
    <name type="synonym">Mytilus polymorpha</name>
    <dbReference type="NCBI Taxonomy" id="45954"/>
    <lineage>
        <taxon>Eukaryota</taxon>
        <taxon>Metazoa</taxon>
        <taxon>Spiralia</taxon>
        <taxon>Lophotrochozoa</taxon>
        <taxon>Mollusca</taxon>
        <taxon>Bivalvia</taxon>
        <taxon>Autobranchia</taxon>
        <taxon>Heteroconchia</taxon>
        <taxon>Euheterodonta</taxon>
        <taxon>Imparidentia</taxon>
        <taxon>Neoheterodontei</taxon>
        <taxon>Myida</taxon>
        <taxon>Dreissenoidea</taxon>
        <taxon>Dreissenidae</taxon>
        <taxon>Dreissena</taxon>
    </lineage>
</organism>
<gene>
    <name evidence="3" type="ORF">DPMN_186694</name>
</gene>
<evidence type="ECO:0000256" key="2">
    <source>
        <dbReference type="SAM" id="MobiDB-lite"/>
    </source>
</evidence>
<feature type="compositionally biased region" description="Polar residues" evidence="2">
    <location>
        <begin position="183"/>
        <end position="192"/>
    </location>
</feature>
<evidence type="ECO:0000256" key="1">
    <source>
        <dbReference type="ARBA" id="ARBA00006695"/>
    </source>
</evidence>
<sequence length="231" mass="26933">METSSRNVKPTRNRSSSLSEDDVKRSRLKQGKHSGRSQQHSLKTHASSSESSSDSESNVKARQASKYASSDDSDREKPMKKKSFGLVILNPENEHIKARSKVKVTRDYRSTSRSPDRRLKPAGRTDEKRSPPQQPKRKLTEEERQRRLAEMEENARWREDQRRGNVTRYREEDREEEAKQSRNYETTGSSEFVNPLMSKHAENSSVEDRIKRNRHNILRTTADMDRGFSKR</sequence>
<comment type="caution">
    <text evidence="3">The sequence shown here is derived from an EMBL/GenBank/DDBJ whole genome shotgun (WGS) entry which is preliminary data.</text>
</comment>
<feature type="compositionally biased region" description="Basic and acidic residues" evidence="2">
    <location>
        <begin position="104"/>
        <end position="130"/>
    </location>
</feature>
<evidence type="ECO:0000313" key="3">
    <source>
        <dbReference type="EMBL" id="KAH3752084.1"/>
    </source>
</evidence>
<accession>A0A9D4DMN3</accession>
<protein>
    <submittedName>
        <fullName evidence="3">Uncharacterized protein</fullName>
    </submittedName>
</protein>